<keyword evidence="7" id="KW-1185">Reference proteome</keyword>
<dbReference type="Proteomes" id="UP000295367">
    <property type="component" value="Unassembled WGS sequence"/>
</dbReference>
<dbReference type="GO" id="GO:0046872">
    <property type="term" value="F:metal ion binding"/>
    <property type="evidence" value="ECO:0007669"/>
    <property type="project" value="UniProtKB-KW"/>
</dbReference>
<protein>
    <submittedName>
        <fullName evidence="6">Nitrite reductase/ring-hydroxylating ferredoxin subunit</fullName>
    </submittedName>
</protein>
<comment type="caution">
    <text evidence="6">The sequence shown here is derived from an EMBL/GenBank/DDBJ whole genome shotgun (WGS) entry which is preliminary data.</text>
</comment>
<evidence type="ECO:0000259" key="5">
    <source>
        <dbReference type="PROSITE" id="PS51296"/>
    </source>
</evidence>
<gene>
    <name evidence="6" type="ORF">EDC63_10119</name>
</gene>
<dbReference type="Gene3D" id="2.102.10.10">
    <property type="entry name" value="Rieske [2Fe-2S] iron-sulphur domain"/>
    <property type="match status" value="1"/>
</dbReference>
<keyword evidence="2" id="KW-0479">Metal-binding</keyword>
<dbReference type="EMBL" id="SMCO01000001">
    <property type="protein sequence ID" value="TCV90054.1"/>
    <property type="molecule type" value="Genomic_DNA"/>
</dbReference>
<dbReference type="InterPro" id="IPR017941">
    <property type="entry name" value="Rieske_2Fe-2S"/>
</dbReference>
<accession>A0A4R3YGH9</accession>
<keyword evidence="1" id="KW-0001">2Fe-2S</keyword>
<reference evidence="6 7" key="1">
    <citation type="submission" date="2019-03" db="EMBL/GenBank/DDBJ databases">
        <title>Genomic Encyclopedia of Type Strains, Phase IV (KMG-IV): sequencing the most valuable type-strain genomes for metagenomic binning, comparative biology and taxonomic classification.</title>
        <authorList>
            <person name="Goeker M."/>
        </authorList>
    </citation>
    <scope>NUCLEOTIDE SEQUENCE [LARGE SCALE GENOMIC DNA]</scope>
    <source>
        <strain evidence="6 7">DSM 100309</strain>
    </source>
</reference>
<proteinExistence type="predicted"/>
<organism evidence="6 7">
    <name type="scientific">Sulfurirhabdus autotrophica</name>
    <dbReference type="NCBI Taxonomy" id="1706046"/>
    <lineage>
        <taxon>Bacteria</taxon>
        <taxon>Pseudomonadati</taxon>
        <taxon>Pseudomonadota</taxon>
        <taxon>Betaproteobacteria</taxon>
        <taxon>Nitrosomonadales</taxon>
        <taxon>Sulfuricellaceae</taxon>
        <taxon>Sulfurirhabdus</taxon>
    </lineage>
</organism>
<dbReference type="Pfam" id="PF00355">
    <property type="entry name" value="Rieske"/>
    <property type="match status" value="1"/>
</dbReference>
<evidence type="ECO:0000256" key="4">
    <source>
        <dbReference type="ARBA" id="ARBA00023014"/>
    </source>
</evidence>
<feature type="domain" description="Rieske" evidence="5">
    <location>
        <begin position="6"/>
        <end position="112"/>
    </location>
</feature>
<evidence type="ECO:0000256" key="2">
    <source>
        <dbReference type="ARBA" id="ARBA00022723"/>
    </source>
</evidence>
<keyword evidence="3" id="KW-0408">Iron</keyword>
<dbReference type="SUPFAM" id="SSF50022">
    <property type="entry name" value="ISP domain"/>
    <property type="match status" value="1"/>
</dbReference>
<name>A0A4R3YGH9_9PROT</name>
<dbReference type="PROSITE" id="PS51296">
    <property type="entry name" value="RIESKE"/>
    <property type="match status" value="1"/>
</dbReference>
<evidence type="ECO:0000313" key="7">
    <source>
        <dbReference type="Proteomes" id="UP000295367"/>
    </source>
</evidence>
<dbReference type="PANTHER" id="PTHR40261">
    <property type="match status" value="1"/>
</dbReference>
<dbReference type="RefSeq" id="WP_124947962.1">
    <property type="nucleotide sequence ID" value="NZ_BHVT01000073.1"/>
</dbReference>
<keyword evidence="4" id="KW-0411">Iron-sulfur</keyword>
<sequence length="120" mass="13383">MAENQRLICESIELPESGKGIRFTILFEGEETAAFVVRSGGQVHAYLNRCAHVPVELDWMEGEFFDDSGVYLICSTHGAMYAPDNGICVNGPCAGKSLQKLTVLESEGKIYYMKHEDRYV</sequence>
<evidence type="ECO:0000256" key="3">
    <source>
        <dbReference type="ARBA" id="ARBA00023004"/>
    </source>
</evidence>
<dbReference type="InterPro" id="IPR036922">
    <property type="entry name" value="Rieske_2Fe-2S_sf"/>
</dbReference>
<dbReference type="PANTHER" id="PTHR40261:SF1">
    <property type="entry name" value="RIESKE DOMAIN-CONTAINING PROTEIN"/>
    <property type="match status" value="1"/>
</dbReference>
<dbReference type="OrthoDB" id="9794779at2"/>
<evidence type="ECO:0000313" key="6">
    <source>
        <dbReference type="EMBL" id="TCV90054.1"/>
    </source>
</evidence>
<dbReference type="CDD" id="cd03467">
    <property type="entry name" value="Rieske"/>
    <property type="match status" value="1"/>
</dbReference>
<dbReference type="AlphaFoldDB" id="A0A4R3YGH9"/>
<evidence type="ECO:0000256" key="1">
    <source>
        <dbReference type="ARBA" id="ARBA00022714"/>
    </source>
</evidence>
<dbReference type="GO" id="GO:0051537">
    <property type="term" value="F:2 iron, 2 sulfur cluster binding"/>
    <property type="evidence" value="ECO:0007669"/>
    <property type="project" value="UniProtKB-KW"/>
</dbReference>